<dbReference type="AlphaFoldDB" id="A0A8E6EWD8"/>
<dbReference type="PANTHER" id="PTHR47618">
    <property type="entry name" value="BIFUNCTIONAL OLIGORIBONUCLEASE AND PAP PHOSPHATASE NRNA"/>
    <property type="match status" value="1"/>
</dbReference>
<organism evidence="3 4">
    <name type="scientific">Telmatocola sphagniphila</name>
    <dbReference type="NCBI Taxonomy" id="1123043"/>
    <lineage>
        <taxon>Bacteria</taxon>
        <taxon>Pseudomonadati</taxon>
        <taxon>Planctomycetota</taxon>
        <taxon>Planctomycetia</taxon>
        <taxon>Gemmatales</taxon>
        <taxon>Gemmataceae</taxon>
    </lineage>
</organism>
<dbReference type="Pfam" id="PF01368">
    <property type="entry name" value="DHH"/>
    <property type="match status" value="1"/>
</dbReference>
<protein>
    <submittedName>
        <fullName evidence="3">Bifunctional oligoribonuclease/PAP phosphatase NrnA</fullName>
    </submittedName>
</protein>
<dbReference type="PANTHER" id="PTHR47618:SF1">
    <property type="entry name" value="BIFUNCTIONAL OLIGORIBONUCLEASE AND PAP PHOSPHATASE NRNA"/>
    <property type="match status" value="1"/>
</dbReference>
<keyword evidence="4" id="KW-1185">Reference proteome</keyword>
<evidence type="ECO:0000259" key="1">
    <source>
        <dbReference type="Pfam" id="PF01368"/>
    </source>
</evidence>
<feature type="domain" description="DHHA1" evidence="2">
    <location>
        <begin position="210"/>
        <end position="301"/>
    </location>
</feature>
<evidence type="ECO:0000259" key="2">
    <source>
        <dbReference type="Pfam" id="PF02272"/>
    </source>
</evidence>
<dbReference type="Gene3D" id="3.10.310.30">
    <property type="match status" value="1"/>
</dbReference>
<dbReference type="SUPFAM" id="SSF64182">
    <property type="entry name" value="DHH phosphoesterases"/>
    <property type="match status" value="1"/>
</dbReference>
<evidence type="ECO:0000313" key="3">
    <source>
        <dbReference type="EMBL" id="QVL30026.1"/>
    </source>
</evidence>
<name>A0A8E6EWD8_9BACT</name>
<gene>
    <name evidence="3" type="ORF">KIH39_14250</name>
</gene>
<proteinExistence type="predicted"/>
<dbReference type="EMBL" id="CP074694">
    <property type="protein sequence ID" value="QVL30026.1"/>
    <property type="molecule type" value="Genomic_DNA"/>
</dbReference>
<dbReference type="RefSeq" id="WP_213493910.1">
    <property type="nucleotide sequence ID" value="NZ_CP074694.1"/>
</dbReference>
<dbReference type="KEGG" id="tsph:KIH39_14250"/>
<dbReference type="Pfam" id="PF02272">
    <property type="entry name" value="DHHA1"/>
    <property type="match status" value="1"/>
</dbReference>
<dbReference type="InterPro" id="IPR001667">
    <property type="entry name" value="DDH_dom"/>
</dbReference>
<dbReference type="Proteomes" id="UP000676194">
    <property type="component" value="Chromosome"/>
</dbReference>
<dbReference type="InterPro" id="IPR003156">
    <property type="entry name" value="DHHA1_dom"/>
</dbReference>
<feature type="domain" description="DDH" evidence="1">
    <location>
        <begin position="1"/>
        <end position="125"/>
    </location>
</feature>
<dbReference type="InterPro" id="IPR038763">
    <property type="entry name" value="DHH_sf"/>
</dbReference>
<sequence>MTHVRPDGDALGCELALANALQRLGKETRVVIASVMPPRYNFLDPERKTILRFNPADPTNGNYDAIVIVDTGAWTQLGDFGDWMKTAKADKAVIDHHVTQDDLGAVLFQDISAEACGRLIHEAMLALKVPHTKASAEYLFMALAMDTGWFHHERTLQRTFELAGELTKSGANPKELYEILYEQNSPARLKLMGRVLERLVIRDKIAYSHVLRTDYEELGAVPGDTEDMIDLPRSLAGVEVSLMFMEQPAGGIKISFRSRGKYDVSKVAVKFHGGGHALACGGSSQDPLDVTIPKVVAAVQEIL</sequence>
<dbReference type="Gene3D" id="3.90.1640.10">
    <property type="entry name" value="inorganic pyrophosphatase (n-terminal core)"/>
    <property type="match status" value="1"/>
</dbReference>
<accession>A0A8E6EWD8</accession>
<evidence type="ECO:0000313" key="4">
    <source>
        <dbReference type="Proteomes" id="UP000676194"/>
    </source>
</evidence>
<reference evidence="3" key="1">
    <citation type="submission" date="2021-05" db="EMBL/GenBank/DDBJ databases">
        <title>Complete genome sequence of the cellulolytic planctomycete Telmatocola sphagniphila SP2T and characterization of the first cellulase from planctomycetes.</title>
        <authorList>
            <person name="Rakitin A.L."/>
            <person name="Beletsky A.V."/>
            <person name="Naumoff D.G."/>
            <person name="Kulichevskaya I.S."/>
            <person name="Mardanov A.V."/>
            <person name="Ravin N.V."/>
            <person name="Dedysh S.N."/>
        </authorList>
    </citation>
    <scope>NUCLEOTIDE SEQUENCE</scope>
    <source>
        <strain evidence="3">SP2T</strain>
    </source>
</reference>
<dbReference type="InterPro" id="IPR051319">
    <property type="entry name" value="Oligoribo/pAp-PDE_c-di-AMP_PDE"/>
</dbReference>
<dbReference type="GO" id="GO:0003676">
    <property type="term" value="F:nucleic acid binding"/>
    <property type="evidence" value="ECO:0007669"/>
    <property type="project" value="InterPro"/>
</dbReference>